<dbReference type="InterPro" id="IPR036259">
    <property type="entry name" value="MFS_trans_sf"/>
</dbReference>
<dbReference type="SUPFAM" id="SSF103473">
    <property type="entry name" value="MFS general substrate transporter"/>
    <property type="match status" value="1"/>
</dbReference>
<feature type="transmembrane region" description="Helical" evidence="8">
    <location>
        <begin position="96"/>
        <end position="117"/>
    </location>
</feature>
<dbReference type="PANTHER" id="PTHR43271:SF2">
    <property type="entry name" value="BLL2771 PROTEIN"/>
    <property type="match status" value="1"/>
</dbReference>
<evidence type="ECO:0000313" key="10">
    <source>
        <dbReference type="EMBL" id="SHH35123.1"/>
    </source>
</evidence>
<feature type="domain" description="Major facilitator superfamily (MFS) profile" evidence="9">
    <location>
        <begin position="5"/>
        <end position="381"/>
    </location>
</feature>
<dbReference type="InterPro" id="IPR020846">
    <property type="entry name" value="MFS_dom"/>
</dbReference>
<comment type="similarity">
    <text evidence="2">Belongs to the major facilitator superfamily.</text>
</comment>
<protein>
    <submittedName>
        <fullName evidence="10">Predicted arabinose efflux permease, MFS family</fullName>
    </submittedName>
</protein>
<feature type="transmembrane region" description="Helical" evidence="8">
    <location>
        <begin position="38"/>
        <end position="59"/>
    </location>
</feature>
<name>A0A1M5SB30_9GAMM</name>
<accession>A0A1M5SB30</accession>
<keyword evidence="7 8" id="KW-0472">Membrane</keyword>
<dbReference type="AlphaFoldDB" id="A0A1M5SB30"/>
<evidence type="ECO:0000256" key="6">
    <source>
        <dbReference type="ARBA" id="ARBA00022989"/>
    </source>
</evidence>
<keyword evidence="4" id="KW-1003">Cell membrane</keyword>
<evidence type="ECO:0000256" key="4">
    <source>
        <dbReference type="ARBA" id="ARBA00022475"/>
    </source>
</evidence>
<dbReference type="Pfam" id="PF07690">
    <property type="entry name" value="MFS_1"/>
    <property type="match status" value="1"/>
</dbReference>
<dbReference type="GO" id="GO:0022857">
    <property type="term" value="F:transmembrane transporter activity"/>
    <property type="evidence" value="ECO:0007669"/>
    <property type="project" value="InterPro"/>
</dbReference>
<keyword evidence="5 8" id="KW-0812">Transmembrane</keyword>
<evidence type="ECO:0000259" key="9">
    <source>
        <dbReference type="PROSITE" id="PS50850"/>
    </source>
</evidence>
<feature type="transmembrane region" description="Helical" evidence="8">
    <location>
        <begin position="294"/>
        <end position="316"/>
    </location>
</feature>
<dbReference type="PROSITE" id="PS50850">
    <property type="entry name" value="MFS"/>
    <property type="match status" value="1"/>
</dbReference>
<dbReference type="PROSITE" id="PS00216">
    <property type="entry name" value="SUGAR_TRANSPORT_1"/>
    <property type="match status" value="1"/>
</dbReference>
<organism evidence="10 11">
    <name type="scientific">Hydrocarboniphaga daqingensis</name>
    <dbReference type="NCBI Taxonomy" id="490188"/>
    <lineage>
        <taxon>Bacteria</taxon>
        <taxon>Pseudomonadati</taxon>
        <taxon>Pseudomonadota</taxon>
        <taxon>Gammaproteobacteria</taxon>
        <taxon>Nevskiales</taxon>
        <taxon>Nevskiaceae</taxon>
        <taxon>Hydrocarboniphaga</taxon>
    </lineage>
</organism>
<dbReference type="Gene3D" id="1.20.1250.20">
    <property type="entry name" value="MFS general substrate transporter like domains"/>
    <property type="match status" value="1"/>
</dbReference>
<dbReference type="PANTHER" id="PTHR43271">
    <property type="entry name" value="BLL2771 PROTEIN"/>
    <property type="match status" value="1"/>
</dbReference>
<dbReference type="RefSeq" id="WP_072899628.1">
    <property type="nucleotide sequence ID" value="NZ_FQWZ01000010.1"/>
</dbReference>
<proteinExistence type="inferred from homology"/>
<feature type="transmembrane region" description="Helical" evidence="8">
    <location>
        <begin position="355"/>
        <end position="374"/>
    </location>
</feature>
<sequence length="399" mass="41154">MHDRRRIAVVLAGAAAFLSLYAPQSLMPLLHDWLGDNAALAGLIVSAGTFGVAIAAPFAGLLADRIGRRRVIVLAAFWVVLPTTAVALAQSPTQLIAARLLQGLLLPGIFGVTVAYIGSEWPAASARQVTALYVAGTIGGGFVGRFTSGLVAEFGGWQAGFMALAVGQLLLALLIRAWLPTERQRPPPAGSPLQTMATLLRRPELRGAYAVGFTLLFALVGGFTYVTLHLARPPFALGPAALSAIFAVYLVGVLITPLSGRLLNRYGHGRVLALAWGVTIAGLALSLLSSLPAMVVALTLFSGGIFVAQTAATSFVAEASGAARATSVGLYVLCYYLGGSVGGVLPAALWTHYGWPGVAALIASVGLVSIALGLRSFRHALRPPPDAPPPLPEAGGESA</sequence>
<keyword evidence="3" id="KW-0813">Transport</keyword>
<evidence type="ECO:0000256" key="8">
    <source>
        <dbReference type="SAM" id="Phobius"/>
    </source>
</evidence>
<dbReference type="Proteomes" id="UP000199758">
    <property type="component" value="Unassembled WGS sequence"/>
</dbReference>
<feature type="transmembrane region" description="Helical" evidence="8">
    <location>
        <begin position="208"/>
        <end position="228"/>
    </location>
</feature>
<evidence type="ECO:0000256" key="3">
    <source>
        <dbReference type="ARBA" id="ARBA00022448"/>
    </source>
</evidence>
<evidence type="ECO:0000256" key="2">
    <source>
        <dbReference type="ARBA" id="ARBA00008335"/>
    </source>
</evidence>
<dbReference type="STRING" id="490188.SAMN04488068_0030"/>
<dbReference type="InterPro" id="IPR005829">
    <property type="entry name" value="Sugar_transporter_CS"/>
</dbReference>
<reference evidence="10 11" key="1">
    <citation type="submission" date="2016-11" db="EMBL/GenBank/DDBJ databases">
        <authorList>
            <person name="Jaros S."/>
            <person name="Januszkiewicz K."/>
            <person name="Wedrychowicz H."/>
        </authorList>
    </citation>
    <scope>NUCLEOTIDE SEQUENCE [LARGE SCALE GENOMIC DNA]</scope>
    <source>
        <strain evidence="10 11">CGMCC 1.7049</strain>
    </source>
</reference>
<feature type="transmembrane region" description="Helical" evidence="8">
    <location>
        <begin position="129"/>
        <end position="147"/>
    </location>
</feature>
<feature type="transmembrane region" description="Helical" evidence="8">
    <location>
        <begin position="159"/>
        <end position="179"/>
    </location>
</feature>
<evidence type="ECO:0000256" key="1">
    <source>
        <dbReference type="ARBA" id="ARBA00004651"/>
    </source>
</evidence>
<dbReference type="InterPro" id="IPR011701">
    <property type="entry name" value="MFS"/>
</dbReference>
<evidence type="ECO:0000256" key="7">
    <source>
        <dbReference type="ARBA" id="ARBA00023136"/>
    </source>
</evidence>
<feature type="transmembrane region" description="Helical" evidence="8">
    <location>
        <begin position="271"/>
        <end position="288"/>
    </location>
</feature>
<feature type="transmembrane region" description="Helical" evidence="8">
    <location>
        <begin position="240"/>
        <end position="259"/>
    </location>
</feature>
<evidence type="ECO:0000313" key="11">
    <source>
        <dbReference type="Proteomes" id="UP000199758"/>
    </source>
</evidence>
<dbReference type="CDD" id="cd17324">
    <property type="entry name" value="MFS_NepI_like"/>
    <property type="match status" value="1"/>
</dbReference>
<keyword evidence="11" id="KW-1185">Reference proteome</keyword>
<gene>
    <name evidence="10" type="ORF">SAMN04488068_0030</name>
</gene>
<dbReference type="GO" id="GO:0005886">
    <property type="term" value="C:plasma membrane"/>
    <property type="evidence" value="ECO:0007669"/>
    <property type="project" value="UniProtKB-SubCell"/>
</dbReference>
<keyword evidence="6 8" id="KW-1133">Transmembrane helix</keyword>
<feature type="transmembrane region" description="Helical" evidence="8">
    <location>
        <begin position="7"/>
        <end position="26"/>
    </location>
</feature>
<dbReference type="OrthoDB" id="63984at2"/>
<evidence type="ECO:0000256" key="5">
    <source>
        <dbReference type="ARBA" id="ARBA00022692"/>
    </source>
</evidence>
<feature type="transmembrane region" description="Helical" evidence="8">
    <location>
        <begin position="71"/>
        <end position="90"/>
    </location>
</feature>
<comment type="subcellular location">
    <subcellularLocation>
        <location evidence="1">Cell membrane</location>
        <topology evidence="1">Multi-pass membrane protein</topology>
    </subcellularLocation>
</comment>
<dbReference type="EMBL" id="FQWZ01000010">
    <property type="protein sequence ID" value="SHH35123.1"/>
    <property type="molecule type" value="Genomic_DNA"/>
</dbReference>
<feature type="transmembrane region" description="Helical" evidence="8">
    <location>
        <begin position="328"/>
        <end position="349"/>
    </location>
</feature>